<dbReference type="Pfam" id="PF00225">
    <property type="entry name" value="Kinesin"/>
    <property type="match status" value="1"/>
</dbReference>
<dbReference type="GO" id="GO:0003777">
    <property type="term" value="F:microtubule motor activity"/>
    <property type="evidence" value="ECO:0007669"/>
    <property type="project" value="InterPro"/>
</dbReference>
<dbReference type="GO" id="GO:0007018">
    <property type="term" value="P:microtubule-based movement"/>
    <property type="evidence" value="ECO:0007669"/>
    <property type="project" value="InterPro"/>
</dbReference>
<keyword evidence="8" id="KW-1185">Reference proteome</keyword>
<sequence length="403" mass="44367">MLASSFASTGEGSALVIGVVVSGNSKLTQILKDSFGDGSKVLMLVHTSPCEEDVGETTCSLIFAKRVKAVESNKEISEVNDASEKVYLFGHNQPALLQDLKRHQEKTIIELNQKMRNAEEDCQKVKNQILKDRFSFGVSAGSVGMGASHEVEIHGTDLSIHRTDSVVGDVEPIAKEDPQGDSHDMMSLSVGRDDSCSKVDGLFKADYVESGEKINQNRALVHDSSAHPSLSCNAIVYYGYEVSKDEVTQAGKQSINEDSTFLESDYVAANGIGGGQQVWPIAIHGHYADAGDSTALLSGGLNVPMIFTGHSLGRDKLEQLLKQGQQSREEINSTYKIMHRIEAEELFIDASEVIVTSTRQEIEEQWSLYDGFDVKLERKLQARTLIFITKKQERYNSRTQDLE</sequence>
<keyword evidence="2" id="KW-0808">Transferase</keyword>
<dbReference type="AlphaFoldDB" id="A0A835I4I8"/>
<evidence type="ECO:0000313" key="7">
    <source>
        <dbReference type="EMBL" id="KAF9611116.1"/>
    </source>
</evidence>
<evidence type="ECO:0000256" key="4">
    <source>
        <dbReference type="PROSITE-ProRule" id="PRU00283"/>
    </source>
</evidence>
<evidence type="ECO:0000313" key="8">
    <source>
        <dbReference type="Proteomes" id="UP000631114"/>
    </source>
</evidence>
<dbReference type="InterPro" id="IPR001752">
    <property type="entry name" value="Kinesin_motor_dom"/>
</dbReference>
<evidence type="ECO:0000259" key="6">
    <source>
        <dbReference type="PROSITE" id="PS50067"/>
    </source>
</evidence>
<accession>A0A835I4I8</accession>
<keyword evidence="1" id="KW-0328">Glycosyltransferase</keyword>
<dbReference type="Gene3D" id="3.40.50.2000">
    <property type="entry name" value="Glycogen Phosphorylase B"/>
    <property type="match status" value="1"/>
</dbReference>
<dbReference type="GO" id="GO:0008017">
    <property type="term" value="F:microtubule binding"/>
    <property type="evidence" value="ECO:0007669"/>
    <property type="project" value="InterPro"/>
</dbReference>
<dbReference type="InterPro" id="IPR044161">
    <property type="entry name" value="SPS"/>
</dbReference>
<dbReference type="PANTHER" id="PTHR46039:SF2">
    <property type="entry name" value="SUCROSE-PHOSPHATE SYNTHASE 1"/>
    <property type="match status" value="1"/>
</dbReference>
<dbReference type="OrthoDB" id="614844at2759"/>
<feature type="domain" description="Kinesin motor" evidence="6">
    <location>
        <begin position="1"/>
        <end position="70"/>
    </location>
</feature>
<protein>
    <recommendedName>
        <fullName evidence="6">Kinesin motor domain-containing protein</fullName>
    </recommendedName>
</protein>
<dbReference type="EMBL" id="JADFTS010000004">
    <property type="protein sequence ID" value="KAF9611116.1"/>
    <property type="molecule type" value="Genomic_DNA"/>
</dbReference>
<dbReference type="GO" id="GO:0016757">
    <property type="term" value="F:glycosyltransferase activity"/>
    <property type="evidence" value="ECO:0007669"/>
    <property type="project" value="UniProtKB-KW"/>
</dbReference>
<evidence type="ECO:0000256" key="1">
    <source>
        <dbReference type="ARBA" id="ARBA00022676"/>
    </source>
</evidence>
<dbReference type="Gene3D" id="1.20.58.1980">
    <property type="match status" value="1"/>
</dbReference>
<keyword evidence="5" id="KW-0175">Coiled coil</keyword>
<evidence type="ECO:0000256" key="3">
    <source>
        <dbReference type="ARBA" id="ARBA00023175"/>
    </source>
</evidence>
<organism evidence="7 8">
    <name type="scientific">Coptis chinensis</name>
    <dbReference type="NCBI Taxonomy" id="261450"/>
    <lineage>
        <taxon>Eukaryota</taxon>
        <taxon>Viridiplantae</taxon>
        <taxon>Streptophyta</taxon>
        <taxon>Embryophyta</taxon>
        <taxon>Tracheophyta</taxon>
        <taxon>Spermatophyta</taxon>
        <taxon>Magnoliopsida</taxon>
        <taxon>Ranunculales</taxon>
        <taxon>Ranunculaceae</taxon>
        <taxon>Coptidoideae</taxon>
        <taxon>Coptis</taxon>
    </lineage>
</organism>
<dbReference type="PANTHER" id="PTHR46039">
    <property type="entry name" value="SUCROSE-PHOSPHATE SYNTHASE 3-RELATED"/>
    <property type="match status" value="1"/>
</dbReference>
<dbReference type="SUPFAM" id="SSF53756">
    <property type="entry name" value="UDP-Glycosyltransferase/glycogen phosphorylase"/>
    <property type="match status" value="1"/>
</dbReference>
<keyword evidence="3" id="KW-0505">Motor protein</keyword>
<comment type="caution">
    <text evidence="7">The sequence shown here is derived from an EMBL/GenBank/DDBJ whole genome shotgun (WGS) entry which is preliminary data.</text>
</comment>
<evidence type="ECO:0000256" key="2">
    <source>
        <dbReference type="ARBA" id="ARBA00022679"/>
    </source>
</evidence>
<dbReference type="PROSITE" id="PS50067">
    <property type="entry name" value="KINESIN_MOTOR_2"/>
    <property type="match status" value="1"/>
</dbReference>
<dbReference type="Proteomes" id="UP000631114">
    <property type="component" value="Unassembled WGS sequence"/>
</dbReference>
<feature type="coiled-coil region" evidence="5">
    <location>
        <begin position="101"/>
        <end position="128"/>
    </location>
</feature>
<name>A0A835I4I8_9MAGN</name>
<dbReference type="GO" id="GO:0005524">
    <property type="term" value="F:ATP binding"/>
    <property type="evidence" value="ECO:0007669"/>
    <property type="project" value="InterPro"/>
</dbReference>
<evidence type="ECO:0000256" key="5">
    <source>
        <dbReference type="SAM" id="Coils"/>
    </source>
</evidence>
<proteinExistence type="inferred from homology"/>
<gene>
    <name evidence="7" type="ORF">IFM89_027016</name>
</gene>
<dbReference type="SUPFAM" id="SSF52540">
    <property type="entry name" value="P-loop containing nucleoside triphosphate hydrolases"/>
    <property type="match status" value="1"/>
</dbReference>
<comment type="caution">
    <text evidence="4">Lacks conserved residue(s) required for the propagation of feature annotation.</text>
</comment>
<reference evidence="7 8" key="1">
    <citation type="submission" date="2020-10" db="EMBL/GenBank/DDBJ databases">
        <title>The Coptis chinensis genome and diversification of protoberbering-type alkaloids.</title>
        <authorList>
            <person name="Wang B."/>
            <person name="Shu S."/>
            <person name="Song C."/>
            <person name="Liu Y."/>
        </authorList>
    </citation>
    <scope>NUCLEOTIDE SEQUENCE [LARGE SCALE GENOMIC DNA]</scope>
    <source>
        <strain evidence="7">HL-2020</strain>
        <tissue evidence="7">Leaf</tissue>
    </source>
</reference>
<comment type="similarity">
    <text evidence="4">Belongs to the TRAFAC class myosin-kinesin ATPase superfamily. Kinesin family.</text>
</comment>
<dbReference type="InterPro" id="IPR027417">
    <property type="entry name" value="P-loop_NTPase"/>
</dbReference>